<reference evidence="10 11" key="1">
    <citation type="submission" date="2023-09" db="EMBL/GenBank/DDBJ databases">
        <title>Complete Genome and Methylome dissection of Bacillus brevis NEB573 original source of BbsI restriction endonuclease.</title>
        <authorList>
            <person name="Fomenkov A."/>
            <person name="Roberts R.D."/>
        </authorList>
    </citation>
    <scope>NUCLEOTIDE SEQUENCE [LARGE SCALE GENOMIC DNA]</scope>
    <source>
        <strain evidence="10 11">NEB573</strain>
    </source>
</reference>
<dbReference type="PANTHER" id="PTHR43435:SF4">
    <property type="entry name" value="FGGY CARBOHYDRATE KINASE DOMAIN-CONTAINING PROTEIN"/>
    <property type="match status" value="1"/>
</dbReference>
<dbReference type="PANTHER" id="PTHR43435">
    <property type="entry name" value="RIBULOKINASE"/>
    <property type="match status" value="1"/>
</dbReference>
<keyword evidence="6" id="KW-0119">Carbohydrate metabolism</keyword>
<feature type="domain" description="Carbohydrate kinase FGGY N-terminal" evidence="8">
    <location>
        <begin position="8"/>
        <end position="251"/>
    </location>
</feature>
<evidence type="ECO:0000259" key="9">
    <source>
        <dbReference type="Pfam" id="PF02782"/>
    </source>
</evidence>
<keyword evidence="3 7" id="KW-0418">Kinase</keyword>
<evidence type="ECO:0000313" key="11">
    <source>
        <dbReference type="Proteomes" id="UP001256827"/>
    </source>
</evidence>
<dbReference type="SUPFAM" id="SSF53067">
    <property type="entry name" value="Actin-like ATPase domain"/>
    <property type="match status" value="2"/>
</dbReference>
<dbReference type="InterPro" id="IPR018484">
    <property type="entry name" value="FGGY_N"/>
</dbReference>
<keyword evidence="2" id="KW-0547">Nucleotide-binding</keyword>
<name>A0ABY9T6B9_BREBE</name>
<dbReference type="PROSITE" id="PS00445">
    <property type="entry name" value="FGGY_KINASES_2"/>
    <property type="match status" value="1"/>
</dbReference>
<feature type="domain" description="Carbohydrate kinase FGGY C-terminal" evidence="9">
    <location>
        <begin position="261"/>
        <end position="453"/>
    </location>
</feature>
<dbReference type="RefSeq" id="WP_310769592.1">
    <property type="nucleotide sequence ID" value="NZ_CP134050.1"/>
</dbReference>
<dbReference type="InterPro" id="IPR018483">
    <property type="entry name" value="Carb_kinase_FGGY_CS"/>
</dbReference>
<dbReference type="InterPro" id="IPR005929">
    <property type="entry name" value="Ribulokinase"/>
</dbReference>
<evidence type="ECO:0000313" key="10">
    <source>
        <dbReference type="EMBL" id="WNC15639.1"/>
    </source>
</evidence>
<dbReference type="Proteomes" id="UP001256827">
    <property type="component" value="Chromosome"/>
</dbReference>
<evidence type="ECO:0000256" key="7">
    <source>
        <dbReference type="RuleBase" id="RU003733"/>
    </source>
</evidence>
<dbReference type="PIRSF" id="PIRSF000538">
    <property type="entry name" value="GlpK"/>
    <property type="match status" value="1"/>
</dbReference>
<evidence type="ECO:0000256" key="3">
    <source>
        <dbReference type="ARBA" id="ARBA00022777"/>
    </source>
</evidence>
<dbReference type="Gene3D" id="3.30.420.40">
    <property type="match status" value="2"/>
</dbReference>
<keyword evidence="1 7" id="KW-0808">Transferase</keyword>
<dbReference type="InterPro" id="IPR043129">
    <property type="entry name" value="ATPase_NBD"/>
</dbReference>
<evidence type="ECO:0000256" key="6">
    <source>
        <dbReference type="ARBA" id="ARBA00023277"/>
    </source>
</evidence>
<protein>
    <submittedName>
        <fullName evidence="10">FGGY-family carbohydrate kinase</fullName>
    </submittedName>
</protein>
<dbReference type="CDD" id="cd07781">
    <property type="entry name" value="ASKHA_NBD_FGGY_L-RBK"/>
    <property type="match status" value="1"/>
</dbReference>
<dbReference type="EMBL" id="CP134050">
    <property type="protein sequence ID" value="WNC15639.1"/>
    <property type="molecule type" value="Genomic_DNA"/>
</dbReference>
<gene>
    <name evidence="10" type="ORF">RGB73_04670</name>
</gene>
<dbReference type="InterPro" id="IPR000577">
    <property type="entry name" value="Carb_kinase_FGGY"/>
</dbReference>
<comment type="similarity">
    <text evidence="7">Belongs to the FGGY kinase family.</text>
</comment>
<dbReference type="InterPro" id="IPR018485">
    <property type="entry name" value="FGGY_C"/>
</dbReference>
<organism evidence="10 11">
    <name type="scientific">Brevibacillus brevis</name>
    <name type="common">Bacillus brevis</name>
    <dbReference type="NCBI Taxonomy" id="1393"/>
    <lineage>
        <taxon>Bacteria</taxon>
        <taxon>Bacillati</taxon>
        <taxon>Bacillota</taxon>
        <taxon>Bacilli</taxon>
        <taxon>Bacillales</taxon>
        <taxon>Paenibacillaceae</taxon>
        <taxon>Brevibacillus</taxon>
    </lineage>
</organism>
<evidence type="ECO:0000256" key="1">
    <source>
        <dbReference type="ARBA" id="ARBA00022679"/>
    </source>
</evidence>
<evidence type="ECO:0000256" key="2">
    <source>
        <dbReference type="ARBA" id="ARBA00022741"/>
    </source>
</evidence>
<keyword evidence="5" id="KW-0054">Arabinose catabolism</keyword>
<keyword evidence="4" id="KW-0067">ATP-binding</keyword>
<dbReference type="Pfam" id="PF02782">
    <property type="entry name" value="FGGY_C"/>
    <property type="match status" value="1"/>
</dbReference>
<evidence type="ECO:0000256" key="4">
    <source>
        <dbReference type="ARBA" id="ARBA00022840"/>
    </source>
</evidence>
<sequence length="515" mass="56033">MTTHQGLVAGIDFGTQALKISLFTLEGKLVWRGERAYPTVFPLAGRAEQKPEHWWQALVEVLKEAAKSVQLSRIEGIGVCATSSTVLVVDEAGMPQTPALLWMDNRAVDQAKAINENADTAVKEVLRYSGGKVSEEWMVAKALYLKEHGYLTPGRKVVEQLDWINFKLTGRWAASQCNAVCKWTYQAGKGFSPAFFDAIGLPDYQKLWPQEVIPVGDRVGEVTEQAAAELGIAPGIPVFQGGIDAHIGMLGAGAVEPGVMSLIMGTSFVHLVHTEKPVFHEGLWGPYENAILPDQWLIEGGQLSCGSLTTWFLQQFYPHVSAEEMGSVYEEVVAEAGKIGPGSDGLVMMDSWQGNRTPYRNPLVTGSMVGLTLAHTRYHIFRAILEATAYGTRNIIAAFEDSHVPIKRIIACGGGTKNALWMQILSDVTGLVIETLEETEAGSKGAAIVASYGLGKYPSLADAAKANVQSGRVYTPQKEAQEKYDRYFAAYLDLHVALFPIMKGLASPEKGDGMR</sequence>
<dbReference type="Pfam" id="PF00370">
    <property type="entry name" value="FGGY_N"/>
    <property type="match status" value="1"/>
</dbReference>
<evidence type="ECO:0000256" key="5">
    <source>
        <dbReference type="ARBA" id="ARBA00022935"/>
    </source>
</evidence>
<evidence type="ECO:0000259" key="8">
    <source>
        <dbReference type="Pfam" id="PF00370"/>
    </source>
</evidence>
<dbReference type="GO" id="GO:0016301">
    <property type="term" value="F:kinase activity"/>
    <property type="evidence" value="ECO:0007669"/>
    <property type="project" value="UniProtKB-KW"/>
</dbReference>
<keyword evidence="11" id="KW-1185">Reference proteome</keyword>
<proteinExistence type="inferred from homology"/>
<accession>A0ABY9T6B9</accession>